<reference evidence="2 3" key="1">
    <citation type="submission" date="2024-01" db="EMBL/GenBank/DDBJ databases">
        <title>Genome assemblies of Stephania.</title>
        <authorList>
            <person name="Yang L."/>
        </authorList>
    </citation>
    <scope>NUCLEOTIDE SEQUENCE [LARGE SCALE GENOMIC DNA]</scope>
    <source>
        <strain evidence="2">YNDBR</strain>
        <tissue evidence="2">Leaf</tissue>
    </source>
</reference>
<feature type="domain" description="Protein kinase" evidence="1">
    <location>
        <begin position="1"/>
        <end position="210"/>
    </location>
</feature>
<dbReference type="GO" id="GO:0004672">
    <property type="term" value="F:protein kinase activity"/>
    <property type="evidence" value="ECO:0007669"/>
    <property type="project" value="InterPro"/>
</dbReference>
<evidence type="ECO:0000313" key="3">
    <source>
        <dbReference type="Proteomes" id="UP001420932"/>
    </source>
</evidence>
<name>A0AAP0E3D5_9MAGN</name>
<evidence type="ECO:0000259" key="1">
    <source>
        <dbReference type="PROSITE" id="PS50011"/>
    </source>
</evidence>
<dbReference type="EMBL" id="JBBNAF010000041">
    <property type="protein sequence ID" value="KAK9081938.1"/>
    <property type="molecule type" value="Genomic_DNA"/>
</dbReference>
<dbReference type="InterPro" id="IPR008271">
    <property type="entry name" value="Ser/Thr_kinase_AS"/>
</dbReference>
<dbReference type="InterPro" id="IPR051564">
    <property type="entry name" value="LRR_receptor-like_kinase"/>
</dbReference>
<dbReference type="GO" id="GO:0016020">
    <property type="term" value="C:membrane"/>
    <property type="evidence" value="ECO:0007669"/>
    <property type="project" value="TreeGrafter"/>
</dbReference>
<keyword evidence="3" id="KW-1185">Reference proteome</keyword>
<dbReference type="SMART" id="SM00220">
    <property type="entry name" value="S_TKc"/>
    <property type="match status" value="1"/>
</dbReference>
<accession>A0AAP0E3D5</accession>
<dbReference type="AlphaFoldDB" id="A0AAP0E3D5"/>
<dbReference type="InterPro" id="IPR011009">
    <property type="entry name" value="Kinase-like_dom_sf"/>
</dbReference>
<sequence length="210" mass="23716">MAECEALRNVILNACSTVDFLGNDFKALIFKFMPNGSLENWLHPIASNGSYLTEQSILLLHWIIFYNHCETPIIHCDLKPSNILLDEDMVAHVGDFGQAKFLERKRNDSGTTNSTSSFSPRGTVGYIPPEYGIGVKPSTQGDIYSYGVLSLEMFTGKRPTEEKLQDGRDLHQFCKIGLHRQAMKIIDSHMLELERKGNDRLDQDIIGDQH</sequence>
<proteinExistence type="predicted"/>
<evidence type="ECO:0000313" key="2">
    <source>
        <dbReference type="EMBL" id="KAK9081938.1"/>
    </source>
</evidence>
<dbReference type="PROSITE" id="PS00108">
    <property type="entry name" value="PROTEIN_KINASE_ST"/>
    <property type="match status" value="1"/>
</dbReference>
<dbReference type="PANTHER" id="PTHR48055:SF55">
    <property type="entry name" value="PROTEIN KINASE DOMAIN-CONTAINING PROTEIN"/>
    <property type="match status" value="1"/>
</dbReference>
<dbReference type="Pfam" id="PF00069">
    <property type="entry name" value="Pkinase"/>
    <property type="match status" value="1"/>
</dbReference>
<dbReference type="Proteomes" id="UP001420932">
    <property type="component" value="Unassembled WGS sequence"/>
</dbReference>
<protein>
    <recommendedName>
        <fullName evidence="1">Protein kinase domain-containing protein</fullName>
    </recommendedName>
</protein>
<comment type="caution">
    <text evidence="2">The sequence shown here is derived from an EMBL/GenBank/DDBJ whole genome shotgun (WGS) entry which is preliminary data.</text>
</comment>
<organism evidence="2 3">
    <name type="scientific">Stephania yunnanensis</name>
    <dbReference type="NCBI Taxonomy" id="152371"/>
    <lineage>
        <taxon>Eukaryota</taxon>
        <taxon>Viridiplantae</taxon>
        <taxon>Streptophyta</taxon>
        <taxon>Embryophyta</taxon>
        <taxon>Tracheophyta</taxon>
        <taxon>Spermatophyta</taxon>
        <taxon>Magnoliopsida</taxon>
        <taxon>Ranunculales</taxon>
        <taxon>Menispermaceae</taxon>
        <taxon>Menispermoideae</taxon>
        <taxon>Cissampelideae</taxon>
        <taxon>Stephania</taxon>
    </lineage>
</organism>
<dbReference type="SUPFAM" id="SSF56112">
    <property type="entry name" value="Protein kinase-like (PK-like)"/>
    <property type="match status" value="1"/>
</dbReference>
<dbReference type="Gene3D" id="1.10.510.10">
    <property type="entry name" value="Transferase(Phosphotransferase) domain 1"/>
    <property type="match status" value="1"/>
</dbReference>
<gene>
    <name evidence="2" type="ORF">Syun_030920</name>
</gene>
<dbReference type="PANTHER" id="PTHR48055">
    <property type="entry name" value="LEUCINE-RICH REPEAT RECEPTOR PROTEIN KINASE EMS1"/>
    <property type="match status" value="1"/>
</dbReference>
<dbReference type="GO" id="GO:0005524">
    <property type="term" value="F:ATP binding"/>
    <property type="evidence" value="ECO:0007669"/>
    <property type="project" value="InterPro"/>
</dbReference>
<dbReference type="PROSITE" id="PS50011">
    <property type="entry name" value="PROTEIN_KINASE_DOM"/>
    <property type="match status" value="1"/>
</dbReference>
<dbReference type="InterPro" id="IPR000719">
    <property type="entry name" value="Prot_kinase_dom"/>
</dbReference>